<protein>
    <submittedName>
        <fullName evidence="1">Uncharacterized protein</fullName>
    </submittedName>
</protein>
<dbReference type="EMBL" id="CM047590">
    <property type="protein sequence ID" value="KAI9919583.1"/>
    <property type="molecule type" value="Genomic_DNA"/>
</dbReference>
<dbReference type="Proteomes" id="UP001163321">
    <property type="component" value="Chromosome 11"/>
</dbReference>
<evidence type="ECO:0000313" key="2">
    <source>
        <dbReference type="Proteomes" id="UP001163321"/>
    </source>
</evidence>
<name>A0ACC0WL28_9STRA</name>
<sequence>MTLSVLVGLLSDSYPIRGVRRKWYVVLVSILYAVAVFTLAGISALHRRALPPRDALVVVAFRLVSVASFGCMITSWCVQTCVIEYSQRESLRDRGTLRVSYFVFRRVV</sequence>
<evidence type="ECO:0000313" key="1">
    <source>
        <dbReference type="EMBL" id="KAI9919583.1"/>
    </source>
</evidence>
<accession>A0ACC0WL28</accession>
<organism evidence="1 2">
    <name type="scientific">Peronosclerospora sorghi</name>
    <dbReference type="NCBI Taxonomy" id="230839"/>
    <lineage>
        <taxon>Eukaryota</taxon>
        <taxon>Sar</taxon>
        <taxon>Stramenopiles</taxon>
        <taxon>Oomycota</taxon>
        <taxon>Peronosporomycetes</taxon>
        <taxon>Peronosporales</taxon>
        <taxon>Peronosporaceae</taxon>
        <taxon>Peronosclerospora</taxon>
    </lineage>
</organism>
<proteinExistence type="predicted"/>
<comment type="caution">
    <text evidence="1">The sequence shown here is derived from an EMBL/GenBank/DDBJ whole genome shotgun (WGS) entry which is preliminary data.</text>
</comment>
<keyword evidence="2" id="KW-1185">Reference proteome</keyword>
<gene>
    <name evidence="1" type="ORF">PsorP6_017592</name>
</gene>
<reference evidence="1 2" key="1">
    <citation type="journal article" date="2022" name="bioRxiv">
        <title>The genome of the oomycete Peronosclerospora sorghi, a cosmopolitan pathogen of maize and sorghum, is inflated with dispersed pseudogenes.</title>
        <authorList>
            <person name="Fletcher K."/>
            <person name="Martin F."/>
            <person name="Isakeit T."/>
            <person name="Cavanaugh K."/>
            <person name="Magill C."/>
            <person name="Michelmore R."/>
        </authorList>
    </citation>
    <scope>NUCLEOTIDE SEQUENCE [LARGE SCALE GENOMIC DNA]</scope>
    <source>
        <strain evidence="1">P6</strain>
    </source>
</reference>